<dbReference type="RefSeq" id="WP_038436052.1">
    <property type="nucleotide sequence ID" value="NZ_CP006873.1"/>
</dbReference>
<accession>A0A068DWF3</accession>
<evidence type="ECO:0000313" key="6">
    <source>
        <dbReference type="EMBL" id="AID37338.1"/>
    </source>
</evidence>
<keyword evidence="3 5" id="KW-0687">Ribonucleoprotein</keyword>
<name>A0A068DWF3_9FLAO</name>
<reference evidence="6 7" key="1">
    <citation type="journal article" date="2014" name="Genome Biol. Evol.">
        <title>Genome sequence of "Candidatus Walczuchella monophlebidarum" the flavobacterial endosymbiont of Llaveia axin axin (Hemiptera: Coccoidea: Monophlebidae).</title>
        <authorList>
            <person name="Rosas-Perez T."/>
            <person name="Rosenblueth M."/>
            <person name="Rincon-Rosales R."/>
            <person name="Mora J."/>
            <person name="Martinez-Romero E."/>
        </authorList>
    </citation>
    <scope>NUCLEOTIDE SEQUENCE [LARGE SCALE GENOMIC DNA]</scope>
    <source>
        <strain evidence="6">FNIIJ</strain>
    </source>
</reference>
<dbReference type="PANTHER" id="PTHR12534">
    <property type="entry name" value="30S RIBOSOMAL PROTEIN S2 PROKARYOTIC AND ORGANELLAR"/>
    <property type="match status" value="1"/>
</dbReference>
<evidence type="ECO:0000256" key="1">
    <source>
        <dbReference type="ARBA" id="ARBA00006242"/>
    </source>
</evidence>
<dbReference type="HAMAP" id="MF_00291_B">
    <property type="entry name" value="Ribosomal_uS2_B"/>
    <property type="match status" value="1"/>
</dbReference>
<dbReference type="InterPro" id="IPR005706">
    <property type="entry name" value="Ribosomal_uS2_bac/mit/plastid"/>
</dbReference>
<evidence type="ECO:0000256" key="4">
    <source>
        <dbReference type="ARBA" id="ARBA00035256"/>
    </source>
</evidence>
<proteinExistence type="inferred from homology"/>
<dbReference type="AlphaFoldDB" id="A0A068DWF3"/>
<dbReference type="PRINTS" id="PR00395">
    <property type="entry name" value="RIBOSOMALS2"/>
</dbReference>
<dbReference type="OrthoDB" id="9808036at2"/>
<dbReference type="NCBIfam" id="TIGR01011">
    <property type="entry name" value="rpsB_bact"/>
    <property type="match status" value="1"/>
</dbReference>
<evidence type="ECO:0000256" key="3">
    <source>
        <dbReference type="ARBA" id="ARBA00023274"/>
    </source>
</evidence>
<dbReference type="SUPFAM" id="SSF52313">
    <property type="entry name" value="Ribosomal protein S2"/>
    <property type="match status" value="1"/>
</dbReference>
<evidence type="ECO:0000256" key="2">
    <source>
        <dbReference type="ARBA" id="ARBA00022980"/>
    </source>
</evidence>
<dbReference type="InterPro" id="IPR023591">
    <property type="entry name" value="Ribosomal_uS2_flav_dom_sf"/>
</dbReference>
<dbReference type="Pfam" id="PF00318">
    <property type="entry name" value="Ribosomal_S2"/>
    <property type="match status" value="1"/>
</dbReference>
<evidence type="ECO:0000256" key="5">
    <source>
        <dbReference type="HAMAP-Rule" id="MF_00291"/>
    </source>
</evidence>
<keyword evidence="7" id="KW-1185">Reference proteome</keyword>
<organism evidence="6 7">
    <name type="scientific">Candidatus Walczuchella monophlebidarum</name>
    <dbReference type="NCBI Taxonomy" id="1415657"/>
    <lineage>
        <taxon>Bacteria</taxon>
        <taxon>Pseudomonadati</taxon>
        <taxon>Bacteroidota</taxon>
        <taxon>Flavobacteriia</taxon>
        <taxon>Flavobacteriales</taxon>
        <taxon>Candidatus Walczuchella</taxon>
    </lineage>
</organism>
<dbReference type="GO" id="GO:0022627">
    <property type="term" value="C:cytosolic small ribosomal subunit"/>
    <property type="evidence" value="ECO:0007669"/>
    <property type="project" value="TreeGrafter"/>
</dbReference>
<protein>
    <recommendedName>
        <fullName evidence="4 5">Small ribosomal subunit protein uS2</fullName>
    </recommendedName>
</protein>
<dbReference type="InterPro" id="IPR001865">
    <property type="entry name" value="Ribosomal_uS2"/>
</dbReference>
<gene>
    <name evidence="5 6" type="primary">rpsB</name>
    <name evidence="6" type="ORF">FNIIJ_033</name>
</gene>
<sequence length="238" mass="27304">MSKSKINIKELLSTDVHFGHSSRKWCAHMSPYIYMKQNGIYLIDLYKTIEKLQEACKAIQNIVYSGKKILFVATKKQAKDIVSEVSRKHNMPYITERWLGGLLTNFRTIRKTVKKLNLIDKKKKSGAYESLSKKELLMINRSQKKLEKYIGSISGMTRLPFAIFIIDISREKIALKEAKKLNITTFAMVDTDSNPKLVDYFIPSNDDSSKSISIILKYISEAIAIGISSRQKERENNV</sequence>
<dbReference type="KEGG" id="elv:FNIIJ_033"/>
<dbReference type="STRING" id="1415657.FNIIJ_033"/>
<evidence type="ECO:0000313" key="7">
    <source>
        <dbReference type="Proteomes" id="UP000027148"/>
    </source>
</evidence>
<dbReference type="CDD" id="cd01425">
    <property type="entry name" value="RPS2"/>
    <property type="match status" value="1"/>
</dbReference>
<comment type="similarity">
    <text evidence="1 5">Belongs to the universal ribosomal protein uS2 family.</text>
</comment>
<dbReference type="GO" id="GO:0003735">
    <property type="term" value="F:structural constituent of ribosome"/>
    <property type="evidence" value="ECO:0007669"/>
    <property type="project" value="InterPro"/>
</dbReference>
<dbReference type="Gene3D" id="3.40.50.10490">
    <property type="entry name" value="Glucose-6-phosphate isomerase like protein, domain 1"/>
    <property type="match status" value="1"/>
</dbReference>
<dbReference type="HOGENOM" id="CLU_040318_1_2_10"/>
<dbReference type="Gene3D" id="1.10.287.610">
    <property type="entry name" value="Helix hairpin bin"/>
    <property type="match status" value="1"/>
</dbReference>
<dbReference type="PANTHER" id="PTHR12534:SF0">
    <property type="entry name" value="SMALL RIBOSOMAL SUBUNIT PROTEIN US2M"/>
    <property type="match status" value="1"/>
</dbReference>
<dbReference type="EMBL" id="CP006873">
    <property type="protein sequence ID" value="AID37338.1"/>
    <property type="molecule type" value="Genomic_DNA"/>
</dbReference>
<dbReference type="Proteomes" id="UP000027148">
    <property type="component" value="Chromosome"/>
</dbReference>
<dbReference type="GO" id="GO:0006412">
    <property type="term" value="P:translation"/>
    <property type="evidence" value="ECO:0007669"/>
    <property type="project" value="UniProtKB-UniRule"/>
</dbReference>
<keyword evidence="2 5" id="KW-0689">Ribosomal protein</keyword>